<evidence type="ECO:0008006" key="4">
    <source>
        <dbReference type="Google" id="ProtNLM"/>
    </source>
</evidence>
<dbReference type="AlphaFoldDB" id="A0A8J2MCK8"/>
<feature type="transmembrane region" description="Helical" evidence="1">
    <location>
        <begin position="183"/>
        <end position="201"/>
    </location>
</feature>
<evidence type="ECO:0000256" key="1">
    <source>
        <dbReference type="SAM" id="Phobius"/>
    </source>
</evidence>
<sequence length="301" mass="34314">MQYEHARGNVSKLPAYCPGLYCGRRVLQEGNIWGACGSCPRGFRRNDQNYVCTPCQSDLLLYDWLYLGFMALLPVLLHLSSIETKLLRSGKHTLGLVVCSVVEVALAGVITLLSWEPASRMSDWYPIFYNPQPNFMETLHCSYEAVYPLYTIVLVFYAVADLLMLIMRFLAHVILGVKVSKSIYAGLYFFPILALAHLTLGGLIYNYFPYVTIITSVISCSYNFSKRKNQDIRSLFLDSVKDWRNLGIILCHWFLHGYGIISITELKNFYRDLWLLSLVPLPALLYIFTVNFSDPAKVLAN</sequence>
<evidence type="ECO:0000313" key="3">
    <source>
        <dbReference type="Proteomes" id="UP000708208"/>
    </source>
</evidence>
<keyword evidence="1" id="KW-1133">Transmembrane helix</keyword>
<dbReference type="OrthoDB" id="5920264at2759"/>
<dbReference type="Pfam" id="PF05571">
    <property type="entry name" value="JAMP"/>
    <property type="match status" value="1"/>
</dbReference>
<organism evidence="2 3">
    <name type="scientific">Allacma fusca</name>
    <dbReference type="NCBI Taxonomy" id="39272"/>
    <lineage>
        <taxon>Eukaryota</taxon>
        <taxon>Metazoa</taxon>
        <taxon>Ecdysozoa</taxon>
        <taxon>Arthropoda</taxon>
        <taxon>Hexapoda</taxon>
        <taxon>Collembola</taxon>
        <taxon>Symphypleona</taxon>
        <taxon>Sminthuridae</taxon>
        <taxon>Allacma</taxon>
    </lineage>
</organism>
<dbReference type="PANTHER" id="PTHR12740:SF4">
    <property type="entry name" value="JNK1_MAPK8-ASSOCIATED MEMBRANE PROTEIN"/>
    <property type="match status" value="1"/>
</dbReference>
<comment type="caution">
    <text evidence="2">The sequence shown here is derived from an EMBL/GenBank/DDBJ whole genome shotgun (WGS) entry which is preliminary data.</text>
</comment>
<dbReference type="GO" id="GO:0016020">
    <property type="term" value="C:membrane"/>
    <property type="evidence" value="ECO:0007669"/>
    <property type="project" value="InterPro"/>
</dbReference>
<keyword evidence="1" id="KW-0812">Transmembrane</keyword>
<accession>A0A8J2MCK8</accession>
<proteinExistence type="predicted"/>
<keyword evidence="1" id="KW-0472">Membrane</keyword>
<keyword evidence="3" id="KW-1185">Reference proteome</keyword>
<dbReference type="GO" id="GO:0006986">
    <property type="term" value="P:response to unfolded protein"/>
    <property type="evidence" value="ECO:0007669"/>
    <property type="project" value="InterPro"/>
</dbReference>
<name>A0A8J2MCK8_9HEXA</name>
<evidence type="ECO:0000313" key="2">
    <source>
        <dbReference type="EMBL" id="CAG7836150.1"/>
    </source>
</evidence>
<feature type="transmembrane region" description="Helical" evidence="1">
    <location>
        <begin position="149"/>
        <end position="171"/>
    </location>
</feature>
<dbReference type="GO" id="GO:0036503">
    <property type="term" value="P:ERAD pathway"/>
    <property type="evidence" value="ECO:0007669"/>
    <property type="project" value="TreeGrafter"/>
</dbReference>
<reference evidence="2" key="1">
    <citation type="submission" date="2021-06" db="EMBL/GenBank/DDBJ databases">
        <authorList>
            <person name="Hodson N. C."/>
            <person name="Mongue J. A."/>
            <person name="Jaron S. K."/>
        </authorList>
    </citation>
    <scope>NUCLEOTIDE SEQUENCE</scope>
</reference>
<feature type="transmembrane region" description="Helical" evidence="1">
    <location>
        <begin position="207"/>
        <end position="224"/>
    </location>
</feature>
<feature type="transmembrane region" description="Helical" evidence="1">
    <location>
        <begin position="64"/>
        <end position="82"/>
    </location>
</feature>
<gene>
    <name evidence="2" type="ORF">AFUS01_LOCUS45426</name>
</gene>
<dbReference type="PANTHER" id="PTHR12740">
    <property type="entry name" value="JNK1/MAPK8-ASSOCIATED MEMBRANE PROTEIN"/>
    <property type="match status" value="1"/>
</dbReference>
<feature type="transmembrane region" description="Helical" evidence="1">
    <location>
        <begin position="273"/>
        <end position="292"/>
    </location>
</feature>
<feature type="transmembrane region" description="Helical" evidence="1">
    <location>
        <begin position="94"/>
        <end position="115"/>
    </location>
</feature>
<dbReference type="Proteomes" id="UP000708208">
    <property type="component" value="Unassembled WGS sequence"/>
</dbReference>
<feature type="transmembrane region" description="Helical" evidence="1">
    <location>
        <begin position="245"/>
        <end position="261"/>
    </location>
</feature>
<protein>
    <recommendedName>
        <fullName evidence="4">JNK1/MAPK8-associated membrane protein</fullName>
    </recommendedName>
</protein>
<dbReference type="EMBL" id="CAJVCH010570897">
    <property type="protein sequence ID" value="CAG7836150.1"/>
    <property type="molecule type" value="Genomic_DNA"/>
</dbReference>
<dbReference type="GO" id="GO:0031625">
    <property type="term" value="F:ubiquitin protein ligase binding"/>
    <property type="evidence" value="ECO:0007669"/>
    <property type="project" value="TreeGrafter"/>
</dbReference>
<dbReference type="InterPro" id="IPR008485">
    <property type="entry name" value="JAMP"/>
</dbReference>